<dbReference type="GO" id="GO:0016791">
    <property type="term" value="F:phosphatase activity"/>
    <property type="evidence" value="ECO:0007669"/>
    <property type="project" value="TreeGrafter"/>
</dbReference>
<evidence type="ECO:0000313" key="3">
    <source>
        <dbReference type="EMBL" id="RFZ75848.1"/>
    </source>
</evidence>
<feature type="domain" description="Calcineurin-like phosphoesterase" evidence="2">
    <location>
        <begin position="40"/>
        <end position="236"/>
    </location>
</feature>
<dbReference type="AlphaFoldDB" id="A0A3E2N4E1"/>
<proteinExistence type="inferred from homology"/>
<dbReference type="GO" id="GO:0005737">
    <property type="term" value="C:cytoplasm"/>
    <property type="evidence" value="ECO:0007669"/>
    <property type="project" value="TreeGrafter"/>
</dbReference>
<reference evidence="3 4" key="1">
    <citation type="submission" date="2018-07" db="EMBL/GenBank/DDBJ databases">
        <title>New species, Clostridium PI-S10-A1B.</title>
        <authorList>
            <person name="Krishna G."/>
            <person name="Summeta K."/>
            <person name="Shikha S."/>
            <person name="Prabhu P.B."/>
            <person name="Suresh K."/>
        </authorList>
    </citation>
    <scope>NUCLEOTIDE SEQUENCE [LARGE SCALE GENOMIC DNA]</scope>
    <source>
        <strain evidence="3 4">PI-S10-A1B</strain>
    </source>
</reference>
<gene>
    <name evidence="3" type="ORF">DS742_26470</name>
</gene>
<protein>
    <recommendedName>
        <fullName evidence="2">Calcineurin-like phosphoesterase domain-containing protein</fullName>
    </recommendedName>
</protein>
<dbReference type="PANTHER" id="PTHR42850">
    <property type="entry name" value="METALLOPHOSPHOESTERASE"/>
    <property type="match status" value="1"/>
</dbReference>
<dbReference type="Gene3D" id="3.60.21.10">
    <property type="match status" value="1"/>
</dbReference>
<sequence>MPPTVSPAEHVKHGVHLGFWLLIEWRKPGYCWGENRGSQMKIGVFSDIHSNYHGFRACYDEAVKRGVNQFLFLGDYVSDCAYPEKTMELLYQIRDRYLCHFIRGNREDYLLNHQKGAEDGWTTPSSATGGLLYTYEHLTKEDLKFFESMEISGKMQIEGYPDFYYCHGTLENTKGVFHLGSEKAKEVLDNLDADLIICGHTHKQGIFRHKGKTHVNAGSVGVPWDYDGDAQYCILRGDNGAWEAELIHIDYDKSLAIKELYDSHLNEKARIWTKLVEKTLITGIDQSDRCLTAALKKWQDDGGSGTWSMLPDKYWEEAANEFGL</sequence>
<evidence type="ECO:0000256" key="1">
    <source>
        <dbReference type="ARBA" id="ARBA00008950"/>
    </source>
</evidence>
<dbReference type="InterPro" id="IPR029052">
    <property type="entry name" value="Metallo-depent_PP-like"/>
</dbReference>
<dbReference type="Pfam" id="PF12850">
    <property type="entry name" value="Metallophos_2"/>
    <property type="match status" value="1"/>
</dbReference>
<comment type="similarity">
    <text evidence="1">Belongs to the metallophosphoesterase superfamily. YfcE family.</text>
</comment>
<dbReference type="EMBL" id="QOHO01000113">
    <property type="protein sequence ID" value="RFZ75848.1"/>
    <property type="molecule type" value="Genomic_DNA"/>
</dbReference>
<evidence type="ECO:0000313" key="4">
    <source>
        <dbReference type="Proteomes" id="UP000260680"/>
    </source>
</evidence>
<organism evidence="3 4">
    <name type="scientific">Lacrimispora amygdalina</name>
    <dbReference type="NCBI Taxonomy" id="253257"/>
    <lineage>
        <taxon>Bacteria</taxon>
        <taxon>Bacillati</taxon>
        <taxon>Bacillota</taxon>
        <taxon>Clostridia</taxon>
        <taxon>Lachnospirales</taxon>
        <taxon>Lachnospiraceae</taxon>
        <taxon>Lacrimispora</taxon>
    </lineage>
</organism>
<evidence type="ECO:0000259" key="2">
    <source>
        <dbReference type="Pfam" id="PF12850"/>
    </source>
</evidence>
<accession>A0A3E2N4E1</accession>
<dbReference type="PANTHER" id="PTHR42850:SF2">
    <property type="entry name" value="BLL5683 PROTEIN"/>
    <property type="match status" value="1"/>
</dbReference>
<name>A0A3E2N4E1_9FIRM</name>
<comment type="caution">
    <text evidence="3">The sequence shown here is derived from an EMBL/GenBank/DDBJ whole genome shotgun (WGS) entry which is preliminary data.</text>
</comment>
<dbReference type="InterPro" id="IPR024654">
    <property type="entry name" value="Calcineurin-like_PHP_lpxH"/>
</dbReference>
<dbReference type="Proteomes" id="UP000260680">
    <property type="component" value="Unassembled WGS sequence"/>
</dbReference>
<dbReference type="InterPro" id="IPR050126">
    <property type="entry name" value="Ap4A_hydrolase"/>
</dbReference>
<dbReference type="SUPFAM" id="SSF56300">
    <property type="entry name" value="Metallo-dependent phosphatases"/>
    <property type="match status" value="1"/>
</dbReference>